<feature type="compositionally biased region" description="Low complexity" evidence="1">
    <location>
        <begin position="124"/>
        <end position="142"/>
    </location>
</feature>
<accession>A0A061D7W9</accession>
<feature type="compositionally biased region" description="Low complexity" evidence="1">
    <location>
        <begin position="1055"/>
        <end position="1065"/>
    </location>
</feature>
<feature type="compositionally biased region" description="Basic and acidic residues" evidence="1">
    <location>
        <begin position="210"/>
        <end position="242"/>
    </location>
</feature>
<feature type="region of interest" description="Disordered" evidence="1">
    <location>
        <begin position="415"/>
        <end position="445"/>
    </location>
</feature>
<sequence length="1151" mass="123578">MAGFGTIDSRFSVSSISQFYSSGSDIDDDDEDDDYSPMHLGATESRYTAEREDAPKPSATEETQAVYTPSKAESVASDLSSPVGVSQSAAGTHAENPAGPGSTPPYREEYTSPVVSESDAESVRSSVAGFGSRAAASVGSAAGEDRAPERLGEEEEERASVRSSLSEASRRASVEGIRPPSAFRESGGTSSRGSEVQGSVHGSAASSGDEVEKATHDESEPERNAAHSEHSRDGSSAEKHVATLSSLKREVVDEFIQQNPSYNVFEDKSVFPASTLNQTNEVSAGSVKSGHLASVSSRSDIPSVRSRTSYPRGSASSLAGEREVPGVARGAADTADGLDVVSGVEHSTAISVNGEYDLPGAVTTVMESQYRGPSDGFGAHEIPRNAQMDIEYESDSASGEESPLRGSSEAEIMEEVERERQVDTSLAPSDAEHGSSSPPSPPQNLRYAADIKRAHKMEERVQASDGEAERSPAVSPVSDRASTPNSPNSPNFFIDIGDHYRDSVDNPNLLSADATPMNAGEAFSPQQTAEDNNGTGYVSPSYQSAGRHVVHSGTLDDAAAGRAGHRSSAATVVVVESAVGSNPMLGSATAQHPQDEHHLAKALSNEVAYYKQLYAQLESKVTEIWNQREAFRVAGDRMAENIVRHSGVKAVRFEGQTNVESDEDIANSSRDIYVVGSASARTPVSQQRPLRSNSSVHAREVLDPSGASLDCFSLSPRGIRCDRGTMERLLNCGAKLYAFKLSTPGVRSKDPLFIDVCPLSSAYSGKIVLSNDVGLFKVSLTKPSAESQGSMSYLMMNYLGLRPEQCSSGYLYGLLNSFADYVGLPWSTGTDAEDSQSHRAGSGSATARKPQSDDSPPHVHIKYMHSLVTTAQGLIIPEDSFPSNCNIGSMFHGRHEHLFCVEQTRGLKKSDLQDNGNFTFILDTSPSTSSRRSGARRFNSHVHIVHSVTHEYLCVDLLTRELRFAGGQCSRAYSKYVVPASFKMVPLYNVLIDRAAGEQEKVVEAAASARYRRCVTERATSRHSYDMPRVSRHMVDEYGNFAPHTQAAGTPAPSPSNSTPSSSEDPTPKGCVLHATYPGNMKERAADTYDIRDSGERASDARNVEAMYSLLGTTDHLPSRQDQSSALPPRRGPVVKDLRMKFERLSSRNQV</sequence>
<dbReference type="RefSeq" id="XP_012767200.1">
    <property type="nucleotide sequence ID" value="XM_012911746.1"/>
</dbReference>
<organism evidence="2 3">
    <name type="scientific">Babesia bigemina</name>
    <dbReference type="NCBI Taxonomy" id="5866"/>
    <lineage>
        <taxon>Eukaryota</taxon>
        <taxon>Sar</taxon>
        <taxon>Alveolata</taxon>
        <taxon>Apicomplexa</taxon>
        <taxon>Aconoidasida</taxon>
        <taxon>Piroplasmida</taxon>
        <taxon>Babesiidae</taxon>
        <taxon>Babesia</taxon>
    </lineage>
</organism>
<evidence type="ECO:0000256" key="1">
    <source>
        <dbReference type="SAM" id="MobiDB-lite"/>
    </source>
</evidence>
<dbReference type="EMBL" id="LK391708">
    <property type="protein sequence ID" value="CDR95014.1"/>
    <property type="molecule type" value="Genomic_DNA"/>
</dbReference>
<feature type="region of interest" description="Disordered" evidence="1">
    <location>
        <begin position="830"/>
        <end position="859"/>
    </location>
</feature>
<feature type="compositionally biased region" description="Low complexity" evidence="1">
    <location>
        <begin position="184"/>
        <end position="195"/>
    </location>
</feature>
<feature type="region of interest" description="Disordered" evidence="1">
    <location>
        <begin position="282"/>
        <end position="326"/>
    </location>
</feature>
<gene>
    <name evidence="2" type="ORF">BBBOND_0201710</name>
</gene>
<name>A0A061D7W9_BABBI</name>
<feature type="region of interest" description="Disordered" evidence="1">
    <location>
        <begin position="1112"/>
        <end position="1136"/>
    </location>
</feature>
<feature type="compositionally biased region" description="Basic and acidic residues" evidence="1">
    <location>
        <begin position="458"/>
        <end position="470"/>
    </location>
</feature>
<dbReference type="GeneID" id="24563555"/>
<dbReference type="AlphaFoldDB" id="A0A061D7W9"/>
<feature type="region of interest" description="Disordered" evidence="1">
    <location>
        <begin position="1042"/>
        <end position="1100"/>
    </location>
</feature>
<dbReference type="VEuPathDB" id="PiroplasmaDB:BBBOND_0201710"/>
<reference evidence="3" key="1">
    <citation type="submission" date="2014-06" db="EMBL/GenBank/DDBJ databases">
        <authorList>
            <person name="Aslett M."/>
            <person name="De Silva N."/>
        </authorList>
    </citation>
    <scope>NUCLEOTIDE SEQUENCE [LARGE SCALE GENOMIC DNA]</scope>
    <source>
        <strain evidence="3">Bond</strain>
    </source>
</reference>
<dbReference type="Proteomes" id="UP000033188">
    <property type="component" value="Chromosome 2"/>
</dbReference>
<feature type="compositionally biased region" description="Polar residues" evidence="1">
    <location>
        <begin position="294"/>
        <end position="317"/>
    </location>
</feature>
<dbReference type="KEGG" id="bbig:BBBOND_0201710"/>
<evidence type="ECO:0000313" key="3">
    <source>
        <dbReference type="Proteomes" id="UP000033188"/>
    </source>
</evidence>
<feature type="compositionally biased region" description="Basic and acidic residues" evidence="1">
    <location>
        <begin position="1081"/>
        <end position="1100"/>
    </location>
</feature>
<protein>
    <submittedName>
        <fullName evidence="2">Uncharacterized protein</fullName>
    </submittedName>
</protein>
<keyword evidence="3" id="KW-1185">Reference proteome</keyword>
<evidence type="ECO:0000313" key="2">
    <source>
        <dbReference type="EMBL" id="CDR95014.1"/>
    </source>
</evidence>
<feature type="region of interest" description="Disordered" evidence="1">
    <location>
        <begin position="458"/>
        <end position="488"/>
    </location>
</feature>
<feature type="region of interest" description="Disordered" evidence="1">
    <location>
        <begin position="20"/>
        <end position="242"/>
    </location>
</feature>
<feature type="compositionally biased region" description="Polar residues" evidence="1">
    <location>
        <begin position="77"/>
        <end position="90"/>
    </location>
</feature>
<feature type="compositionally biased region" description="Acidic residues" evidence="1">
    <location>
        <begin position="25"/>
        <end position="35"/>
    </location>
</feature>
<dbReference type="OrthoDB" id="366379at2759"/>
<proteinExistence type="predicted"/>